<feature type="signal peptide" evidence="1">
    <location>
        <begin position="1"/>
        <end position="19"/>
    </location>
</feature>
<proteinExistence type="predicted"/>
<evidence type="ECO:0000313" key="2">
    <source>
        <dbReference type="EMBL" id="TXC65391.1"/>
    </source>
</evidence>
<organism evidence="2 3">
    <name type="scientific">Piscinibacter aquaticus</name>
    <dbReference type="NCBI Taxonomy" id="392597"/>
    <lineage>
        <taxon>Bacteria</taxon>
        <taxon>Pseudomonadati</taxon>
        <taxon>Pseudomonadota</taxon>
        <taxon>Betaproteobacteria</taxon>
        <taxon>Burkholderiales</taxon>
        <taxon>Sphaerotilaceae</taxon>
        <taxon>Piscinibacter</taxon>
    </lineage>
</organism>
<keyword evidence="3" id="KW-1185">Reference proteome</keyword>
<accession>A0A5C6U0D1</accession>
<dbReference type="AlphaFoldDB" id="A0A5C6U0D1"/>
<feature type="chain" id="PRO_5022819093" description="Cytochrome c domain-containing protein" evidence="1">
    <location>
        <begin position="20"/>
        <end position="160"/>
    </location>
</feature>
<dbReference type="Proteomes" id="UP000321832">
    <property type="component" value="Unassembled WGS sequence"/>
</dbReference>
<evidence type="ECO:0008006" key="4">
    <source>
        <dbReference type="Google" id="ProtNLM"/>
    </source>
</evidence>
<comment type="caution">
    <text evidence="2">The sequence shown here is derived from an EMBL/GenBank/DDBJ whole genome shotgun (WGS) entry which is preliminary data.</text>
</comment>
<sequence length="160" mass="17436">MRFFLAFAAAAALCSAAHAATDLHNYWDSRCRECHGESAAFARSTLSVEAGRLLGRHHRDDLATFLRQHYLSDDLVAPVLQMLQAQATTSPVFKDKCAGCHGSASQFARESLVMRDGVLTGRASGRPVREYLQRHGKLAPEQVGPMVATLERVLGEVGGR</sequence>
<keyword evidence="1" id="KW-0732">Signal</keyword>
<protein>
    <recommendedName>
        <fullName evidence="4">Cytochrome c domain-containing protein</fullName>
    </recommendedName>
</protein>
<evidence type="ECO:0000256" key="1">
    <source>
        <dbReference type="SAM" id="SignalP"/>
    </source>
</evidence>
<evidence type="ECO:0000313" key="3">
    <source>
        <dbReference type="Proteomes" id="UP000321832"/>
    </source>
</evidence>
<gene>
    <name evidence="2" type="ORF">FSC37_02610</name>
</gene>
<dbReference type="EMBL" id="VOPW01000001">
    <property type="protein sequence ID" value="TXC65391.1"/>
    <property type="molecule type" value="Genomic_DNA"/>
</dbReference>
<dbReference type="SUPFAM" id="SSF48695">
    <property type="entry name" value="Multiheme cytochromes"/>
    <property type="match status" value="1"/>
</dbReference>
<name>A0A5C6U0D1_9BURK</name>
<dbReference type="InterPro" id="IPR036280">
    <property type="entry name" value="Multihaem_cyt_sf"/>
</dbReference>
<reference evidence="2" key="1">
    <citation type="submission" date="2019-08" db="EMBL/GenBank/DDBJ databases">
        <authorList>
            <person name="Khan S.A."/>
            <person name="Jeon C.O."/>
            <person name="Jeong S.E."/>
        </authorList>
    </citation>
    <scope>NUCLEOTIDE SEQUENCE [LARGE SCALE GENOMIC DNA]</scope>
    <source>
        <strain evidence="2">KACC 15278</strain>
    </source>
</reference>